<reference evidence="1" key="1">
    <citation type="submission" date="2016-12" db="EMBL/GenBank/DDBJ databases">
        <title>The genomes of Aspergillus section Nigri reveals drivers in fungal speciation.</title>
        <authorList>
            <consortium name="DOE Joint Genome Institute"/>
            <person name="Vesth T.C."/>
            <person name="Nybo J."/>
            <person name="Theobald S."/>
            <person name="Brandl J."/>
            <person name="Frisvad J.C."/>
            <person name="Nielsen K.F."/>
            <person name="Lyhne E.K."/>
            <person name="Kogle M.E."/>
            <person name="Kuo A."/>
            <person name="Riley R."/>
            <person name="Clum A."/>
            <person name="Nolan M."/>
            <person name="Lipzen A."/>
            <person name="Salamov A."/>
            <person name="Henrissat B."/>
            <person name="Wiebenga A."/>
            <person name="De vries R.P."/>
            <person name="Grigoriev I.V."/>
            <person name="Mortensen U.H."/>
            <person name="Andersen M.R."/>
            <person name="Baker S.E."/>
        </authorList>
    </citation>
    <scope>NUCLEOTIDE SEQUENCE</scope>
    <source>
        <strain evidence="1">IBT 28561</strain>
    </source>
</reference>
<dbReference type="AlphaFoldDB" id="A0A2I1DCT0"/>
<dbReference type="OrthoDB" id="4149149at2759"/>
<gene>
    <name evidence="1" type="ORF">P168DRAFT_285892</name>
</gene>
<evidence type="ECO:0000313" key="1">
    <source>
        <dbReference type="EMBL" id="PKY07683.1"/>
    </source>
</evidence>
<dbReference type="GeneID" id="36543760"/>
<proteinExistence type="predicted"/>
<protein>
    <submittedName>
        <fullName evidence="1">Uncharacterized protein</fullName>
    </submittedName>
</protein>
<dbReference type="EMBL" id="MSFM01000001">
    <property type="protein sequence ID" value="PKY07683.1"/>
    <property type="molecule type" value="Genomic_DNA"/>
</dbReference>
<name>A0A2I1DCT0_ASPC2</name>
<accession>A0A2I1DCT0</accession>
<organism evidence="1 2">
    <name type="scientific">Aspergillus campestris (strain IBT 28561)</name>
    <dbReference type="NCBI Taxonomy" id="1392248"/>
    <lineage>
        <taxon>Eukaryota</taxon>
        <taxon>Fungi</taxon>
        <taxon>Dikarya</taxon>
        <taxon>Ascomycota</taxon>
        <taxon>Pezizomycotina</taxon>
        <taxon>Eurotiomycetes</taxon>
        <taxon>Eurotiomycetidae</taxon>
        <taxon>Eurotiales</taxon>
        <taxon>Aspergillaceae</taxon>
        <taxon>Aspergillus</taxon>
        <taxon>Aspergillus subgen. Circumdati</taxon>
    </lineage>
</organism>
<dbReference type="RefSeq" id="XP_024696277.1">
    <property type="nucleotide sequence ID" value="XM_024836236.1"/>
</dbReference>
<comment type="caution">
    <text evidence="1">The sequence shown here is derived from an EMBL/GenBank/DDBJ whole genome shotgun (WGS) entry which is preliminary data.</text>
</comment>
<sequence length="259" mass="28529">MQPATADPDTQHDVHVMLLDYLLCINVSRILHSKKVENEELDCAWDLNIGWLIDTIETSSSEEIPNDLRIKIQLLNVITTFYRDTGPDQNIASDAQASQSHTKLQSTTATGDYGVASKAAAEFETLCNVAHAIVSESRKAEITAQFIAQAALEEYQLSGGVDPSKYLTWASEALSQTPGLRQSTVEFVASLVDKGSCADDQEGLFTEPGARQLEAYLLDFVSDLMQVLEPPILIQLERGALSGLSREETRFLKHKVGMR</sequence>
<dbReference type="Proteomes" id="UP000234254">
    <property type="component" value="Unassembled WGS sequence"/>
</dbReference>
<evidence type="ECO:0000313" key="2">
    <source>
        <dbReference type="Proteomes" id="UP000234254"/>
    </source>
</evidence>
<keyword evidence="2" id="KW-1185">Reference proteome</keyword>
<dbReference type="VEuPathDB" id="FungiDB:P168DRAFT_285892"/>